<gene>
    <name evidence="1" type="ORF">TWF718_007851</name>
</gene>
<keyword evidence="2" id="KW-1185">Reference proteome</keyword>
<organism evidence="1 2">
    <name type="scientific">Orbilia javanica</name>
    <dbReference type="NCBI Taxonomy" id="47235"/>
    <lineage>
        <taxon>Eukaryota</taxon>
        <taxon>Fungi</taxon>
        <taxon>Dikarya</taxon>
        <taxon>Ascomycota</taxon>
        <taxon>Pezizomycotina</taxon>
        <taxon>Orbiliomycetes</taxon>
        <taxon>Orbiliales</taxon>
        <taxon>Orbiliaceae</taxon>
        <taxon>Orbilia</taxon>
    </lineage>
</organism>
<comment type="caution">
    <text evidence="1">The sequence shown here is derived from an EMBL/GenBank/DDBJ whole genome shotgun (WGS) entry which is preliminary data.</text>
</comment>
<dbReference type="AlphaFoldDB" id="A0AAN8RCN7"/>
<evidence type="ECO:0000313" key="1">
    <source>
        <dbReference type="EMBL" id="KAK6342448.1"/>
    </source>
</evidence>
<evidence type="ECO:0000313" key="2">
    <source>
        <dbReference type="Proteomes" id="UP001313282"/>
    </source>
</evidence>
<accession>A0AAN8RCN7</accession>
<dbReference type="Proteomes" id="UP001313282">
    <property type="component" value="Unassembled WGS sequence"/>
</dbReference>
<dbReference type="EMBL" id="JAVHNR010000005">
    <property type="protein sequence ID" value="KAK6342448.1"/>
    <property type="molecule type" value="Genomic_DNA"/>
</dbReference>
<reference evidence="1 2" key="1">
    <citation type="submission" date="2019-10" db="EMBL/GenBank/DDBJ databases">
        <authorList>
            <person name="Palmer J.M."/>
        </authorList>
    </citation>
    <scope>NUCLEOTIDE SEQUENCE [LARGE SCALE GENOMIC DNA]</scope>
    <source>
        <strain evidence="1 2">TWF718</strain>
    </source>
</reference>
<proteinExistence type="predicted"/>
<sequence>MRQYVGKINHIDGYAQNELFTVLFPNSIRLGHKASVVMQWTKKADGEVKANGTELGSVATITCHEDGSKEVEICKDSENYYWFKLALNGGEDEMGIKFYNNRDEYCGEGTAKLLFQECTC</sequence>
<name>A0AAN8RCN7_9PEZI</name>
<protein>
    <submittedName>
        <fullName evidence="1">Uncharacterized protein</fullName>
    </submittedName>
</protein>